<evidence type="ECO:0000259" key="3">
    <source>
        <dbReference type="PROSITE" id="PS50977"/>
    </source>
</evidence>
<comment type="caution">
    <text evidence="4">The sequence shown here is derived from an EMBL/GenBank/DDBJ whole genome shotgun (WGS) entry which is preliminary data.</text>
</comment>
<feature type="DNA-binding region" description="H-T-H motif" evidence="2">
    <location>
        <begin position="36"/>
        <end position="55"/>
    </location>
</feature>
<evidence type="ECO:0000256" key="1">
    <source>
        <dbReference type="ARBA" id="ARBA00023125"/>
    </source>
</evidence>
<dbReference type="InterPro" id="IPR036271">
    <property type="entry name" value="Tet_transcr_reg_TetR-rel_C_sf"/>
</dbReference>
<dbReference type="Pfam" id="PF00440">
    <property type="entry name" value="TetR_N"/>
    <property type="match status" value="1"/>
</dbReference>
<dbReference type="SUPFAM" id="SSF48498">
    <property type="entry name" value="Tetracyclin repressor-like, C-terminal domain"/>
    <property type="match status" value="1"/>
</dbReference>
<dbReference type="SUPFAM" id="SSF46689">
    <property type="entry name" value="Homeodomain-like"/>
    <property type="match status" value="1"/>
</dbReference>
<evidence type="ECO:0000313" key="4">
    <source>
        <dbReference type="EMBL" id="MEK8126304.1"/>
    </source>
</evidence>
<dbReference type="EMBL" id="JBBPCC010000001">
    <property type="protein sequence ID" value="MEK8126304.1"/>
    <property type="molecule type" value="Genomic_DNA"/>
</dbReference>
<dbReference type="PANTHER" id="PTHR43479:SF11">
    <property type="entry name" value="ACREF_ENVCD OPERON REPRESSOR-RELATED"/>
    <property type="match status" value="1"/>
</dbReference>
<keyword evidence="1 2" id="KW-0238">DNA-binding</keyword>
<organism evidence="4 5">
    <name type="scientific">Paenibacillus filicis</name>
    <dbReference type="NCBI Taxonomy" id="669464"/>
    <lineage>
        <taxon>Bacteria</taxon>
        <taxon>Bacillati</taxon>
        <taxon>Bacillota</taxon>
        <taxon>Bacilli</taxon>
        <taxon>Bacillales</taxon>
        <taxon>Paenibacillaceae</taxon>
        <taxon>Paenibacillus</taxon>
    </lineage>
</organism>
<dbReference type="PRINTS" id="PR00455">
    <property type="entry name" value="HTHTETR"/>
</dbReference>
<dbReference type="PANTHER" id="PTHR43479">
    <property type="entry name" value="ACREF/ENVCD OPERON REPRESSOR-RELATED"/>
    <property type="match status" value="1"/>
</dbReference>
<name>A0ABU9DBT6_9BACL</name>
<keyword evidence="5" id="KW-1185">Reference proteome</keyword>
<dbReference type="Gene3D" id="1.10.10.60">
    <property type="entry name" value="Homeodomain-like"/>
    <property type="match status" value="1"/>
</dbReference>
<dbReference type="InterPro" id="IPR009057">
    <property type="entry name" value="Homeodomain-like_sf"/>
</dbReference>
<protein>
    <submittedName>
        <fullName evidence="4">TetR/AcrR family transcriptional regulator</fullName>
    </submittedName>
</protein>
<dbReference type="InterPro" id="IPR050624">
    <property type="entry name" value="HTH-type_Tx_Regulator"/>
</dbReference>
<dbReference type="InterPro" id="IPR001647">
    <property type="entry name" value="HTH_TetR"/>
</dbReference>
<sequence length="200" mass="22876">MARNAEKDQELRKERCEQILGAAVELFVKKGVAATKISDIAAKVGISHGLIYNYFRSKEEIYLSLLDMNVNSFQWLLDEALAEPLSAYDKLLLVLEKLYAWKWEEAKFHYLFMEQLLVTDSVCEELQQSVMTKSVENIDRLAALFKEAQSDGIFMDGDPRELAFYLVSLTHAKLVAKSRGLQFGQDESPAPIIQFFLKRT</sequence>
<evidence type="ECO:0000313" key="5">
    <source>
        <dbReference type="Proteomes" id="UP001469365"/>
    </source>
</evidence>
<dbReference type="RefSeq" id="WP_341413363.1">
    <property type="nucleotide sequence ID" value="NZ_JBBPCC010000001.1"/>
</dbReference>
<dbReference type="PROSITE" id="PS50977">
    <property type="entry name" value="HTH_TETR_2"/>
    <property type="match status" value="1"/>
</dbReference>
<dbReference type="Proteomes" id="UP001469365">
    <property type="component" value="Unassembled WGS sequence"/>
</dbReference>
<dbReference type="Gene3D" id="1.10.357.10">
    <property type="entry name" value="Tetracycline Repressor, domain 2"/>
    <property type="match status" value="1"/>
</dbReference>
<reference evidence="4 5" key="1">
    <citation type="submission" date="2024-04" db="EMBL/GenBank/DDBJ databases">
        <title>draft genome sequnece of Paenibacillus filicis.</title>
        <authorList>
            <person name="Kim D.-U."/>
        </authorList>
    </citation>
    <scope>NUCLEOTIDE SEQUENCE [LARGE SCALE GENOMIC DNA]</scope>
    <source>
        <strain evidence="4 5">KACC14197</strain>
    </source>
</reference>
<feature type="domain" description="HTH tetR-type" evidence="3">
    <location>
        <begin position="13"/>
        <end position="73"/>
    </location>
</feature>
<proteinExistence type="predicted"/>
<gene>
    <name evidence="4" type="ORF">WMW72_00085</name>
</gene>
<accession>A0ABU9DBT6</accession>
<evidence type="ECO:0000256" key="2">
    <source>
        <dbReference type="PROSITE-ProRule" id="PRU00335"/>
    </source>
</evidence>